<evidence type="ECO:0000256" key="2">
    <source>
        <dbReference type="SAM" id="MobiDB-lite"/>
    </source>
</evidence>
<evidence type="ECO:0008006" key="5">
    <source>
        <dbReference type="Google" id="ProtNLM"/>
    </source>
</evidence>
<sequence>MAATSSDESPANPFLLKLFYRTGAFHRPDEFASPQRLAFVPVYALPSYTLSELTHHLAAAQDPVVFPSPCIGTRIAFRHVYENTRHTAAEGNGSGNSRLEGFEGISSAPRFIIKDIGSVVIGCGGPGAPTTSLDAIDDYVIPDELTVDDEGRFISTGDNGSRGDDGNKTLADVRLAPGEYLSCAILPLLANGCVAPASSARSGRGSGIGEAPASRMPPPPPSSASASRSMDSRFGRRDRDSYSGGLSSRGVPSGGWRRGDAIPDDGAWVRDGGRGGGGMGRRDRDRDRGRRRDGRNGRDRDSRW</sequence>
<gene>
    <name evidence="3" type="ORF">Sste5346_003210</name>
</gene>
<feature type="compositionally biased region" description="Basic and acidic residues" evidence="2">
    <location>
        <begin position="280"/>
        <end position="304"/>
    </location>
</feature>
<evidence type="ECO:0000313" key="4">
    <source>
        <dbReference type="Proteomes" id="UP001583186"/>
    </source>
</evidence>
<dbReference type="PANTHER" id="PTHR13082">
    <property type="entry name" value="SAP18"/>
    <property type="match status" value="1"/>
</dbReference>
<dbReference type="Proteomes" id="UP001583186">
    <property type="component" value="Unassembled WGS sequence"/>
</dbReference>
<evidence type="ECO:0000313" key="3">
    <source>
        <dbReference type="EMBL" id="KAL1898803.1"/>
    </source>
</evidence>
<dbReference type="InterPro" id="IPR010516">
    <property type="entry name" value="SAP18"/>
</dbReference>
<comment type="caution">
    <text evidence="3">The sequence shown here is derived from an EMBL/GenBank/DDBJ whole genome shotgun (WGS) entry which is preliminary data.</text>
</comment>
<feature type="compositionally biased region" description="Basic and acidic residues" evidence="2">
    <location>
        <begin position="230"/>
        <end position="241"/>
    </location>
</feature>
<feature type="region of interest" description="Disordered" evidence="2">
    <location>
        <begin position="197"/>
        <end position="304"/>
    </location>
</feature>
<reference evidence="3 4" key="1">
    <citation type="journal article" date="2024" name="IMA Fungus">
        <title>IMA Genome - F19 : A genome assembly and annotation guide to empower mycologists, including annotated draft genome sequences of Ceratocystis pirilliformis, Diaporthe australafricana, Fusarium ophioides, Paecilomyces lecythidis, and Sporothrix stenoceras.</title>
        <authorList>
            <person name="Aylward J."/>
            <person name="Wilson A.M."/>
            <person name="Visagie C.M."/>
            <person name="Spraker J."/>
            <person name="Barnes I."/>
            <person name="Buitendag C."/>
            <person name="Ceriani C."/>
            <person name="Del Mar Angel L."/>
            <person name="du Plessis D."/>
            <person name="Fuchs T."/>
            <person name="Gasser K."/>
            <person name="Kramer D."/>
            <person name="Li W."/>
            <person name="Munsamy K."/>
            <person name="Piso A."/>
            <person name="Price J.L."/>
            <person name="Sonnekus B."/>
            <person name="Thomas C."/>
            <person name="van der Nest A."/>
            <person name="van Dijk A."/>
            <person name="van Heerden A."/>
            <person name="van Vuuren N."/>
            <person name="Yilmaz N."/>
            <person name="Duong T.A."/>
            <person name="van der Merwe N.A."/>
            <person name="Wingfield M.J."/>
            <person name="Wingfield B.D."/>
        </authorList>
    </citation>
    <scope>NUCLEOTIDE SEQUENCE [LARGE SCALE GENOMIC DNA]</scope>
    <source>
        <strain evidence="3 4">CMW 5346</strain>
    </source>
</reference>
<name>A0ABR3ZDT2_9PEZI</name>
<feature type="compositionally biased region" description="Low complexity" evidence="2">
    <location>
        <begin position="197"/>
        <end position="214"/>
    </location>
</feature>
<dbReference type="EMBL" id="JAWCUI010000014">
    <property type="protein sequence ID" value="KAL1898803.1"/>
    <property type="molecule type" value="Genomic_DNA"/>
</dbReference>
<evidence type="ECO:0000256" key="1">
    <source>
        <dbReference type="ARBA" id="ARBA00009143"/>
    </source>
</evidence>
<protein>
    <recommendedName>
        <fullName evidence="5">Sin3-associated polypeptide Sap18</fullName>
    </recommendedName>
</protein>
<dbReference type="InterPro" id="IPR042534">
    <property type="entry name" value="SAP18_sf"/>
</dbReference>
<proteinExistence type="inferred from homology"/>
<dbReference type="PANTHER" id="PTHR13082:SF0">
    <property type="entry name" value="HISTONE DEACETYLASE COMPLEX SUBUNIT SAP18"/>
    <property type="match status" value="1"/>
</dbReference>
<feature type="compositionally biased region" description="Basic and acidic residues" evidence="2">
    <location>
        <begin position="257"/>
        <end position="273"/>
    </location>
</feature>
<keyword evidence="4" id="KW-1185">Reference proteome</keyword>
<organism evidence="3 4">
    <name type="scientific">Sporothrix stenoceras</name>
    <dbReference type="NCBI Taxonomy" id="5173"/>
    <lineage>
        <taxon>Eukaryota</taxon>
        <taxon>Fungi</taxon>
        <taxon>Dikarya</taxon>
        <taxon>Ascomycota</taxon>
        <taxon>Pezizomycotina</taxon>
        <taxon>Sordariomycetes</taxon>
        <taxon>Sordariomycetidae</taxon>
        <taxon>Ophiostomatales</taxon>
        <taxon>Ophiostomataceae</taxon>
        <taxon>Sporothrix</taxon>
    </lineage>
</organism>
<comment type="similarity">
    <text evidence="1">Belongs to the SAP18 family.</text>
</comment>
<accession>A0ABR3ZDT2</accession>
<dbReference type="Pfam" id="PF06487">
    <property type="entry name" value="SAP18"/>
    <property type="match status" value="1"/>
</dbReference>
<dbReference type="Gene3D" id="3.10.20.550">
    <property type="entry name" value="ASAP complex, SAP18 subunit"/>
    <property type="match status" value="1"/>
</dbReference>